<gene>
    <name evidence="2" type="ORF">DCAF_LOCUS9625</name>
</gene>
<feature type="region of interest" description="Disordered" evidence="1">
    <location>
        <begin position="1"/>
        <end position="77"/>
    </location>
</feature>
<keyword evidence="3" id="KW-1185">Reference proteome</keyword>
<feature type="compositionally biased region" description="Basic and acidic residues" evidence="1">
    <location>
        <begin position="39"/>
        <end position="49"/>
    </location>
</feature>
<sequence length="77" mass="8320">MRCAGQLQPALRVTDTHSHADPGKHKRNDALPVIMPPTEKVRTSHRPVDDNAVEQTATEEPLGTPSTSIGSQNLPTN</sequence>
<feature type="compositionally biased region" description="Basic and acidic residues" evidence="1">
    <location>
        <begin position="14"/>
        <end position="23"/>
    </location>
</feature>
<name>A0AAV1RCZ8_9ROSI</name>
<feature type="compositionally biased region" description="Polar residues" evidence="1">
    <location>
        <begin position="53"/>
        <end position="77"/>
    </location>
</feature>
<evidence type="ECO:0000313" key="3">
    <source>
        <dbReference type="Proteomes" id="UP001314170"/>
    </source>
</evidence>
<protein>
    <recommendedName>
        <fullName evidence="4">Prolactin receptor</fullName>
    </recommendedName>
</protein>
<proteinExistence type="predicted"/>
<evidence type="ECO:0008006" key="4">
    <source>
        <dbReference type="Google" id="ProtNLM"/>
    </source>
</evidence>
<comment type="caution">
    <text evidence="2">The sequence shown here is derived from an EMBL/GenBank/DDBJ whole genome shotgun (WGS) entry which is preliminary data.</text>
</comment>
<dbReference type="EMBL" id="CAWUPB010000936">
    <property type="protein sequence ID" value="CAK7333803.1"/>
    <property type="molecule type" value="Genomic_DNA"/>
</dbReference>
<evidence type="ECO:0000313" key="2">
    <source>
        <dbReference type="EMBL" id="CAK7333803.1"/>
    </source>
</evidence>
<dbReference type="Proteomes" id="UP001314170">
    <property type="component" value="Unassembled WGS sequence"/>
</dbReference>
<dbReference type="AlphaFoldDB" id="A0AAV1RCZ8"/>
<accession>A0AAV1RCZ8</accession>
<evidence type="ECO:0000256" key="1">
    <source>
        <dbReference type="SAM" id="MobiDB-lite"/>
    </source>
</evidence>
<organism evidence="2 3">
    <name type="scientific">Dovyalis caffra</name>
    <dbReference type="NCBI Taxonomy" id="77055"/>
    <lineage>
        <taxon>Eukaryota</taxon>
        <taxon>Viridiplantae</taxon>
        <taxon>Streptophyta</taxon>
        <taxon>Embryophyta</taxon>
        <taxon>Tracheophyta</taxon>
        <taxon>Spermatophyta</taxon>
        <taxon>Magnoliopsida</taxon>
        <taxon>eudicotyledons</taxon>
        <taxon>Gunneridae</taxon>
        <taxon>Pentapetalae</taxon>
        <taxon>rosids</taxon>
        <taxon>fabids</taxon>
        <taxon>Malpighiales</taxon>
        <taxon>Salicaceae</taxon>
        <taxon>Flacourtieae</taxon>
        <taxon>Dovyalis</taxon>
    </lineage>
</organism>
<reference evidence="2 3" key="1">
    <citation type="submission" date="2024-01" db="EMBL/GenBank/DDBJ databases">
        <authorList>
            <person name="Waweru B."/>
        </authorList>
    </citation>
    <scope>NUCLEOTIDE SEQUENCE [LARGE SCALE GENOMIC DNA]</scope>
</reference>